<dbReference type="HOGENOM" id="CLU_3174447_0_0_12"/>
<keyword evidence="2" id="KW-1185">Reference proteome</keyword>
<dbReference type="EMBL" id="CP004120">
    <property type="protein sequence ID" value="AGT44120.1"/>
    <property type="molecule type" value="Genomic_DNA"/>
</dbReference>
<gene>
    <name evidence="1" type="ORF">TPE_1638</name>
</gene>
<organism evidence="1 2">
    <name type="scientific">Treponema pedis str. T A4</name>
    <dbReference type="NCBI Taxonomy" id="1291379"/>
    <lineage>
        <taxon>Bacteria</taxon>
        <taxon>Pseudomonadati</taxon>
        <taxon>Spirochaetota</taxon>
        <taxon>Spirochaetia</taxon>
        <taxon>Spirochaetales</taxon>
        <taxon>Treponemataceae</taxon>
        <taxon>Treponema</taxon>
    </lineage>
</organism>
<reference evidence="1 2" key="1">
    <citation type="journal article" date="2013" name="PLoS ONE">
        <title>Genome-Wide Relatedness of Treponema pedis, from Gingiva and Necrotic Skin Lesions of Pigs, with the Human Oral Pathogen Treponema denticola.</title>
        <authorList>
            <person name="Svartstrom O."/>
            <person name="Mushtaq M."/>
            <person name="Pringle M."/>
            <person name="Segerman B."/>
        </authorList>
    </citation>
    <scope>NUCLEOTIDE SEQUENCE [LARGE SCALE GENOMIC DNA]</scope>
    <source>
        <strain evidence="1">T A4</strain>
    </source>
</reference>
<dbReference type="AlphaFoldDB" id="S5ZV59"/>
<dbReference type="PATRIC" id="fig|1291379.3.peg.1617"/>
<name>S5ZV59_9SPIR</name>
<accession>S5ZV59</accession>
<dbReference type="STRING" id="1291379.TPE_1638"/>
<dbReference type="KEGG" id="tped:TPE_1638"/>
<proteinExistence type="predicted"/>
<dbReference type="Proteomes" id="UP000015620">
    <property type="component" value="Chromosome"/>
</dbReference>
<evidence type="ECO:0000313" key="1">
    <source>
        <dbReference type="EMBL" id="AGT44120.1"/>
    </source>
</evidence>
<evidence type="ECO:0000313" key="2">
    <source>
        <dbReference type="Proteomes" id="UP000015620"/>
    </source>
</evidence>
<protein>
    <submittedName>
        <fullName evidence="1">Uncharacterized protein</fullName>
    </submittedName>
</protein>
<sequence>MNEYWKSGCSKAINFYIQQYLYMCKKKLVILVKKYRRNKTGRSMDWG</sequence>